<reference evidence="2 3" key="1">
    <citation type="journal article" date="2022" name="Gigascience">
        <title>A chromosome-level genome assembly and annotation of the desert horned lizard, Phrynosoma platyrhinos, provides insight into chromosomal rearrangements among reptiles.</title>
        <authorList>
            <person name="Koochekian N."/>
            <person name="Ascanio A."/>
            <person name="Farleigh K."/>
            <person name="Card D.C."/>
            <person name="Schield D.R."/>
            <person name="Castoe T.A."/>
            <person name="Jezkova T."/>
        </authorList>
    </citation>
    <scope>NUCLEOTIDE SEQUENCE [LARGE SCALE GENOMIC DNA]</scope>
    <source>
        <strain evidence="2">NK-2021</strain>
    </source>
</reference>
<keyword evidence="3" id="KW-1185">Reference proteome</keyword>
<feature type="compositionally biased region" description="Polar residues" evidence="1">
    <location>
        <begin position="102"/>
        <end position="115"/>
    </location>
</feature>
<feature type="region of interest" description="Disordered" evidence="1">
    <location>
        <begin position="46"/>
        <end position="127"/>
    </location>
</feature>
<evidence type="ECO:0000313" key="2">
    <source>
        <dbReference type="EMBL" id="KAH0621706.1"/>
    </source>
</evidence>
<organism evidence="2 3">
    <name type="scientific">Phrynosoma platyrhinos</name>
    <name type="common">Desert horned lizard</name>
    <dbReference type="NCBI Taxonomy" id="52577"/>
    <lineage>
        <taxon>Eukaryota</taxon>
        <taxon>Metazoa</taxon>
        <taxon>Chordata</taxon>
        <taxon>Craniata</taxon>
        <taxon>Vertebrata</taxon>
        <taxon>Euteleostomi</taxon>
        <taxon>Lepidosauria</taxon>
        <taxon>Squamata</taxon>
        <taxon>Bifurcata</taxon>
        <taxon>Unidentata</taxon>
        <taxon>Episquamata</taxon>
        <taxon>Toxicofera</taxon>
        <taxon>Iguania</taxon>
        <taxon>Phrynosomatidae</taxon>
        <taxon>Phrynosomatinae</taxon>
        <taxon>Phrynosoma</taxon>
    </lineage>
</organism>
<protein>
    <submittedName>
        <fullName evidence="2">Uncharacterized protein</fullName>
    </submittedName>
</protein>
<feature type="compositionally biased region" description="Basic and acidic residues" evidence="1">
    <location>
        <begin position="54"/>
        <end position="78"/>
    </location>
</feature>
<proteinExistence type="predicted"/>
<dbReference type="EMBL" id="JAIPUX010003289">
    <property type="protein sequence ID" value="KAH0621706.1"/>
    <property type="molecule type" value="Genomic_DNA"/>
</dbReference>
<name>A0ABQ7SWI9_PHRPL</name>
<comment type="caution">
    <text evidence="2">The sequence shown here is derived from an EMBL/GenBank/DDBJ whole genome shotgun (WGS) entry which is preliminary data.</text>
</comment>
<accession>A0ABQ7SWI9</accession>
<gene>
    <name evidence="2" type="ORF">JD844_023294</name>
</gene>
<sequence length="127" mass="14411">MLRQLKEKYENLLREKVLTSLERDQAVGQITGLQATLQSLESGSNIHIPVNKGHKCEREDKLEGPSQRALREAKEQKVHSGVNPYDPAKDPTKQMGKRFPKTGNQPVIVNFSQNPYGRYSHVSDESR</sequence>
<dbReference type="Proteomes" id="UP000826234">
    <property type="component" value="Unassembled WGS sequence"/>
</dbReference>
<evidence type="ECO:0000313" key="3">
    <source>
        <dbReference type="Proteomes" id="UP000826234"/>
    </source>
</evidence>
<evidence type="ECO:0000256" key="1">
    <source>
        <dbReference type="SAM" id="MobiDB-lite"/>
    </source>
</evidence>